<dbReference type="OrthoDB" id="2375629at2759"/>
<feature type="transmembrane region" description="Helical" evidence="11">
    <location>
        <begin position="6"/>
        <end position="28"/>
    </location>
</feature>
<keyword evidence="2" id="KW-0808">Transferase</keyword>
<evidence type="ECO:0000256" key="6">
    <source>
        <dbReference type="ARBA" id="ARBA00023139"/>
    </source>
</evidence>
<feature type="transmembrane region" description="Helical" evidence="11">
    <location>
        <begin position="792"/>
        <end position="815"/>
    </location>
</feature>
<dbReference type="EMBL" id="JAABOA010000243">
    <property type="protein sequence ID" value="KAF9585155.1"/>
    <property type="molecule type" value="Genomic_DNA"/>
</dbReference>
<feature type="transmembrane region" description="Helical" evidence="11">
    <location>
        <begin position="592"/>
        <end position="613"/>
    </location>
</feature>
<keyword evidence="5 11" id="KW-0472">Membrane</keyword>
<keyword evidence="14" id="KW-1185">Reference proteome</keyword>
<feature type="transmembrane region" description="Helical" evidence="11">
    <location>
        <begin position="471"/>
        <end position="488"/>
    </location>
</feature>
<dbReference type="Pfam" id="PF01529">
    <property type="entry name" value="DHHC"/>
    <property type="match status" value="1"/>
</dbReference>
<gene>
    <name evidence="13" type="ORF">BGW38_003687</name>
</gene>
<feature type="transmembrane region" description="Helical" evidence="11">
    <location>
        <begin position="827"/>
        <end position="856"/>
    </location>
</feature>
<keyword evidence="4 11" id="KW-1133">Transmembrane helix</keyword>
<dbReference type="InterPro" id="IPR001594">
    <property type="entry name" value="Palmitoyltrfase_DHHC"/>
</dbReference>
<feature type="domain" description="Palmitoyltransferase DHHC" evidence="12">
    <location>
        <begin position="980"/>
        <end position="1095"/>
    </location>
</feature>
<sequence>MNVVASVIGGIVFFILRFFLGSIIAGAIKKVFLGYCYVVYMLCDGRPRPEKSQGNAICRLNNVDMHDKDDYELHPSYQTLVDQEPDDYARSPNWPSYLNLLRLGFLYVLLQLGSPSELLEFAKLVWESGKIELGTQRQLNFLMVLILLHIQYACLGQIVSMIERVLLYPRLSREETKDRSVLYAVPRMVRRALQESLNSTVATTVVLSTIAGLGLLVMVLSVGVAHDIQGIVAQTHQRVMTFQEAEAQAALGLLDNQDRQEGPFVRQADEALSQAYDAGLGWFDPILKDAFPVLSWGATEWAFQVANVIVDPEAPLLRRPQPSQKARKSSDSASQLKAWSALDDSGFGSLVIESPQRDASEQVQFASSSFSSEEAIEHPELWHIPTLQSLGFVSPKQINQATFMARKRSEDGDFSVKSDSQEPVEKQENGTPTSPRAINLSQIKFLTSLVLGYEGLNSENMLWGFNAFNDLLFRWILFLLGLMTFTALKVSPLQRIGWIIDQALASSPSSFGSLRLSSSAAGSTSTHGAASATSPGPGRVLAKSLEYSITGTFVSMLKLAIYHTLFTLAWTRFLQDRVMADAGLSEFVPVRYAWLTSLFGIVLIMFPIAPNWLVSIPGAVVHFYVYGQRPIEAVAMVVGHVLFAGIVDGAVWDSHVVRHTRPGVSSAFWLGLWMFLGGMKWGTKGLLLGPVLFASVPSAWSAILELRGRPSTVDKTKKWGSKNDQEREQEEERRIRRRQYGYQRERDGDDAESRSCSSRASSQSSRGSRSKSSSRPWRQGQSQDQSHIRPPIPFAVTLFPVVFYLVLIAGGYYVYVVTVCVRQIQEGSIAVGVILLLIYHLSLILMLWSYVMVIIVDPGKVSPERQHDLEVEQEDEEQESSSGANKSGASQQNEPQQKAASPQTQPQNPLPIPEPAHTRDQPQAAVPRLQSQSQVTLAQTTRSQVSVGSGSAGMLIPGAQARNRSGYIHINEDPALQSHPLWCSKCQHVKPERAHHCRVCKRCVLKMDHHCPWILNCVGQENYKFFFLFVFYTALHCILMVVTIAPLYGKTADNSIGHQLQVAAMAVGGIFGFTLVVFTVTHMRLILLNRTTIEDHDTPRNEGMLPCFRKGWVQSEGEINQGNERLYDVGYKENWEQALGPGWSCMIPTRLPRRNLGKAEEGGIVELKYNQKVVARQWRDYHQQMEIRRQEQQQPPAQLESFLPQTQPGGAQQKLYGVDDLPVGTTSAVNVSGPAAATAAANPFDDR</sequence>
<keyword evidence="7" id="KW-0449">Lipoprotein</keyword>
<evidence type="ECO:0000256" key="8">
    <source>
        <dbReference type="ARBA" id="ARBA00023315"/>
    </source>
</evidence>
<evidence type="ECO:0000256" key="10">
    <source>
        <dbReference type="SAM" id="MobiDB-lite"/>
    </source>
</evidence>
<feature type="compositionally biased region" description="Polar residues" evidence="10">
    <location>
        <begin position="929"/>
        <end position="949"/>
    </location>
</feature>
<feature type="transmembrane region" description="Helical" evidence="11">
    <location>
        <begin position="547"/>
        <end position="571"/>
    </location>
</feature>
<feature type="transmembrane region" description="Helical" evidence="11">
    <location>
        <begin position="1025"/>
        <end position="1048"/>
    </location>
</feature>
<evidence type="ECO:0000313" key="13">
    <source>
        <dbReference type="EMBL" id="KAF9585155.1"/>
    </source>
</evidence>
<dbReference type="PANTHER" id="PTHR12246">
    <property type="entry name" value="PALMITOYLTRANSFERASE ZDHHC16"/>
    <property type="match status" value="1"/>
</dbReference>
<reference evidence="13" key="1">
    <citation type="journal article" date="2020" name="Fungal Divers.">
        <title>Resolving the Mortierellaceae phylogeny through synthesis of multi-gene phylogenetics and phylogenomics.</title>
        <authorList>
            <person name="Vandepol N."/>
            <person name="Liber J."/>
            <person name="Desiro A."/>
            <person name="Na H."/>
            <person name="Kennedy M."/>
            <person name="Barry K."/>
            <person name="Grigoriev I.V."/>
            <person name="Miller A.N."/>
            <person name="O'Donnell K."/>
            <person name="Stajich J.E."/>
            <person name="Bonito G."/>
        </authorList>
    </citation>
    <scope>NUCLEOTIDE SEQUENCE</scope>
    <source>
        <strain evidence="13">KOD1015</strain>
    </source>
</reference>
<feature type="compositionally biased region" description="Basic and acidic residues" evidence="10">
    <location>
        <begin position="407"/>
        <end position="428"/>
    </location>
</feature>
<keyword evidence="8" id="KW-0012">Acyltransferase</keyword>
<feature type="transmembrane region" description="Helical" evidence="11">
    <location>
        <begin position="201"/>
        <end position="225"/>
    </location>
</feature>
<dbReference type="AlphaFoldDB" id="A0A9P6G2N8"/>
<dbReference type="GO" id="GO:0016020">
    <property type="term" value="C:membrane"/>
    <property type="evidence" value="ECO:0007669"/>
    <property type="project" value="UniProtKB-SubCell"/>
</dbReference>
<dbReference type="GO" id="GO:0019706">
    <property type="term" value="F:protein-cysteine S-palmitoyltransferase activity"/>
    <property type="evidence" value="ECO:0007669"/>
    <property type="project" value="UniProtKB-EC"/>
</dbReference>
<accession>A0A9P6G2N8</accession>
<feature type="region of interest" description="Disordered" evidence="10">
    <location>
        <begin position="866"/>
        <end position="952"/>
    </location>
</feature>
<evidence type="ECO:0000313" key="14">
    <source>
        <dbReference type="Proteomes" id="UP000780801"/>
    </source>
</evidence>
<feature type="transmembrane region" description="Helical" evidence="11">
    <location>
        <begin position="633"/>
        <end position="652"/>
    </location>
</feature>
<protein>
    <recommendedName>
        <fullName evidence="12">Palmitoyltransferase DHHC domain-containing protein</fullName>
    </recommendedName>
</protein>
<evidence type="ECO:0000256" key="7">
    <source>
        <dbReference type="ARBA" id="ARBA00023288"/>
    </source>
</evidence>
<feature type="transmembrane region" description="Helical" evidence="11">
    <location>
        <begin position="1060"/>
        <end position="1080"/>
    </location>
</feature>
<comment type="caution">
    <text evidence="13">The sequence shown here is derived from an EMBL/GenBank/DDBJ whole genome shotgun (WGS) entry which is preliminary data.</text>
</comment>
<evidence type="ECO:0000259" key="12">
    <source>
        <dbReference type="Pfam" id="PF01529"/>
    </source>
</evidence>
<dbReference type="Proteomes" id="UP000780801">
    <property type="component" value="Unassembled WGS sequence"/>
</dbReference>
<proteinExistence type="predicted"/>
<keyword evidence="3 11" id="KW-0812">Transmembrane</keyword>
<organism evidence="13 14">
    <name type="scientific">Lunasporangiospora selenospora</name>
    <dbReference type="NCBI Taxonomy" id="979761"/>
    <lineage>
        <taxon>Eukaryota</taxon>
        <taxon>Fungi</taxon>
        <taxon>Fungi incertae sedis</taxon>
        <taxon>Mucoromycota</taxon>
        <taxon>Mortierellomycotina</taxon>
        <taxon>Mortierellomycetes</taxon>
        <taxon>Mortierellales</taxon>
        <taxon>Mortierellaceae</taxon>
        <taxon>Lunasporangiospora</taxon>
    </lineage>
</organism>
<feature type="region of interest" description="Disordered" evidence="10">
    <location>
        <begin position="713"/>
        <end position="786"/>
    </location>
</feature>
<feature type="transmembrane region" description="Helical" evidence="11">
    <location>
        <begin position="139"/>
        <end position="162"/>
    </location>
</feature>
<feature type="compositionally biased region" description="Low complexity" evidence="10">
    <location>
        <begin position="754"/>
        <end position="775"/>
    </location>
</feature>
<name>A0A9P6G2N8_9FUNG</name>
<evidence type="ECO:0000256" key="1">
    <source>
        <dbReference type="ARBA" id="ARBA00004141"/>
    </source>
</evidence>
<feature type="compositionally biased region" description="Basic and acidic residues" evidence="10">
    <location>
        <begin position="743"/>
        <end position="753"/>
    </location>
</feature>
<keyword evidence="6" id="KW-0564">Palmitate</keyword>
<feature type="region of interest" description="Disordered" evidence="10">
    <location>
        <begin position="1227"/>
        <end position="1247"/>
    </location>
</feature>
<feature type="compositionally biased region" description="Basic and acidic residues" evidence="10">
    <location>
        <begin position="713"/>
        <end position="734"/>
    </location>
</feature>
<dbReference type="PROSITE" id="PS50216">
    <property type="entry name" value="DHHC"/>
    <property type="match status" value="1"/>
</dbReference>
<evidence type="ECO:0000256" key="4">
    <source>
        <dbReference type="ARBA" id="ARBA00022989"/>
    </source>
</evidence>
<feature type="compositionally biased region" description="Polar residues" evidence="10">
    <location>
        <begin position="883"/>
        <end position="907"/>
    </location>
</feature>
<dbReference type="InterPro" id="IPR039859">
    <property type="entry name" value="PFA4/ZDH16/20/ERF2-like"/>
</dbReference>
<comment type="catalytic activity">
    <reaction evidence="9">
        <text>L-cysteinyl-[protein] + hexadecanoyl-CoA = S-hexadecanoyl-L-cysteinyl-[protein] + CoA</text>
        <dbReference type="Rhea" id="RHEA:36683"/>
        <dbReference type="Rhea" id="RHEA-COMP:10131"/>
        <dbReference type="Rhea" id="RHEA-COMP:11032"/>
        <dbReference type="ChEBI" id="CHEBI:29950"/>
        <dbReference type="ChEBI" id="CHEBI:57287"/>
        <dbReference type="ChEBI" id="CHEBI:57379"/>
        <dbReference type="ChEBI" id="CHEBI:74151"/>
        <dbReference type="EC" id="2.3.1.225"/>
    </reaction>
</comment>
<evidence type="ECO:0000256" key="11">
    <source>
        <dbReference type="SAM" id="Phobius"/>
    </source>
</evidence>
<comment type="subcellular location">
    <subcellularLocation>
        <location evidence="1">Membrane</location>
        <topology evidence="1">Multi-pass membrane protein</topology>
    </subcellularLocation>
</comment>
<evidence type="ECO:0000256" key="2">
    <source>
        <dbReference type="ARBA" id="ARBA00022679"/>
    </source>
</evidence>
<evidence type="ECO:0000256" key="9">
    <source>
        <dbReference type="ARBA" id="ARBA00048048"/>
    </source>
</evidence>
<feature type="region of interest" description="Disordered" evidence="10">
    <location>
        <begin position="407"/>
        <end position="433"/>
    </location>
</feature>
<evidence type="ECO:0000256" key="3">
    <source>
        <dbReference type="ARBA" id="ARBA00022692"/>
    </source>
</evidence>
<evidence type="ECO:0000256" key="5">
    <source>
        <dbReference type="ARBA" id="ARBA00023136"/>
    </source>
</evidence>